<dbReference type="OrthoDB" id="8193306at2759"/>
<evidence type="ECO:0000256" key="1">
    <source>
        <dbReference type="SAM" id="MobiDB-lite"/>
    </source>
</evidence>
<dbReference type="Proteomes" id="UP000663879">
    <property type="component" value="Unassembled WGS sequence"/>
</dbReference>
<name>A0A813YN59_9BILA</name>
<comment type="caution">
    <text evidence="2">The sequence shown here is derived from an EMBL/GenBank/DDBJ whole genome shotgun (WGS) entry which is preliminary data.</text>
</comment>
<dbReference type="EMBL" id="CAJNOC010001722">
    <property type="protein sequence ID" value="CAF0886382.1"/>
    <property type="molecule type" value="Genomic_DNA"/>
</dbReference>
<sequence>MKIELKRIDLFELATNSSEAKVFVANCEDFIKKKYNISMETDLGAEIPEKIRIFHVHFRKKFAEKKYMKDRFLNQESDWLNNYVLNDELNDLDQWENCVEKKLPQNSLAGRPLLPYEKMSSRSQRRVGLNLAKHNSNSKLLRGLLSSSKKEHDYQTIRNLTKAHGANIFPPYSKVLAAKKECYPANSNINETTAQQPLQDLLDHTAKRLLEIDCVKESINGLIDPNECDQTMDGDLSISLVLKGKWGFDGATGQSIYKQNFSSNDSSDKCLFSVMFVPLDLRISCKPTSLWKNATLSSTRFCRPIKINFDKETTELIRTERDNIESQIKLLTPLVVQSLCHDLFSFQIHIKYELFITMLDEKAVNAVTNNQSPRTCNFCLAMPKQMNKKQEIKSLKLNQDALMHGLSALHCYIHCFEAILHISYRFSIKRWDIRGEKAREMCEAKKKKVQESFWTEMDLLVDFPKDCGSEITEVDEQLIFRLHNILCVVNSSHKINLEKFKIYCDETYDLYVEKYDWYYMPVTMHRLLVHSAQIIDKFELPIGFYTEEALESSNKINKLVRLFHTRKMNRKVTLTDQFNRLLVMSDIFISTLSISFNRSKKKNFEFSKEASKLIILESAQKDKGMISLTERALNEGENYQLGEMNKMDVDINNNEIDKNEENESEESSDSEKETDEENLTLEEIRNLIKNQKPIQDILD</sequence>
<feature type="region of interest" description="Disordered" evidence="1">
    <location>
        <begin position="656"/>
        <end position="678"/>
    </location>
</feature>
<keyword evidence="3" id="KW-1185">Reference proteome</keyword>
<evidence type="ECO:0000313" key="2">
    <source>
        <dbReference type="EMBL" id="CAF0886382.1"/>
    </source>
</evidence>
<organism evidence="2 3">
    <name type="scientific">Brachionus calyciflorus</name>
    <dbReference type="NCBI Taxonomy" id="104777"/>
    <lineage>
        <taxon>Eukaryota</taxon>
        <taxon>Metazoa</taxon>
        <taxon>Spiralia</taxon>
        <taxon>Gnathifera</taxon>
        <taxon>Rotifera</taxon>
        <taxon>Eurotatoria</taxon>
        <taxon>Monogononta</taxon>
        <taxon>Pseudotrocha</taxon>
        <taxon>Ploima</taxon>
        <taxon>Brachionidae</taxon>
        <taxon>Brachionus</taxon>
    </lineage>
</organism>
<dbReference type="AlphaFoldDB" id="A0A813YN59"/>
<protein>
    <submittedName>
        <fullName evidence="2">Uncharacterized protein</fullName>
    </submittedName>
</protein>
<feature type="compositionally biased region" description="Acidic residues" evidence="1">
    <location>
        <begin position="662"/>
        <end position="678"/>
    </location>
</feature>
<reference evidence="2" key="1">
    <citation type="submission" date="2021-02" db="EMBL/GenBank/DDBJ databases">
        <authorList>
            <person name="Nowell W R."/>
        </authorList>
    </citation>
    <scope>NUCLEOTIDE SEQUENCE</scope>
    <source>
        <strain evidence="2">Ploen Becks lab</strain>
    </source>
</reference>
<evidence type="ECO:0000313" key="3">
    <source>
        <dbReference type="Proteomes" id="UP000663879"/>
    </source>
</evidence>
<gene>
    <name evidence="2" type="ORF">OXX778_LOCUS10681</name>
</gene>
<accession>A0A813YN59</accession>
<proteinExistence type="predicted"/>